<dbReference type="InterPro" id="IPR006448">
    <property type="entry name" value="Phage_term_ssu_P27"/>
</dbReference>
<feature type="region of interest" description="Disordered" evidence="1">
    <location>
        <begin position="129"/>
        <end position="153"/>
    </location>
</feature>
<sequence length="153" mass="16868">MRGRKPTPTALKLVRGNPGKRPLPENEPQPEAGAAMPEWLSPDAAKHWPMIARQLDDAGVLTEMDAQALALYCEAFARWKHANEQVVRYGAVVKAPSGYPVQSPFLAIANKAFEQMTKLLVEFGMTPSSRSRVTGTAKKPDKNPFSDLVKNNR</sequence>
<evidence type="ECO:0000313" key="3">
    <source>
        <dbReference type="Proteomes" id="UP000255505"/>
    </source>
</evidence>
<reference evidence="2 3" key="1">
    <citation type="submission" date="2018-01" db="EMBL/GenBank/DDBJ databases">
        <authorList>
            <person name="Gaut B.S."/>
            <person name="Morton B.R."/>
            <person name="Clegg M.T."/>
            <person name="Duvall M.R."/>
        </authorList>
    </citation>
    <scope>NUCLEOTIDE SEQUENCE [LARGE SCALE GENOMIC DNA]</scope>
    <source>
        <strain evidence="2">Cupriavidus taiwanensis LMG 19425</strain>
    </source>
</reference>
<dbReference type="AlphaFoldDB" id="A0A375IGJ7"/>
<dbReference type="Pfam" id="PF05119">
    <property type="entry name" value="Terminase_4"/>
    <property type="match status" value="1"/>
</dbReference>
<dbReference type="RefSeq" id="WP_115663188.1">
    <property type="nucleotide sequence ID" value="NZ_LT991976.1"/>
</dbReference>
<organism evidence="2 3">
    <name type="scientific">Cupriavidus taiwanensis</name>
    <dbReference type="NCBI Taxonomy" id="164546"/>
    <lineage>
        <taxon>Bacteria</taxon>
        <taxon>Pseudomonadati</taxon>
        <taxon>Pseudomonadota</taxon>
        <taxon>Betaproteobacteria</taxon>
        <taxon>Burkholderiales</taxon>
        <taxon>Burkholderiaceae</taxon>
        <taxon>Cupriavidus</taxon>
    </lineage>
</organism>
<proteinExistence type="predicted"/>
<dbReference type="NCBIfam" id="TIGR01558">
    <property type="entry name" value="sm_term_P27"/>
    <property type="match status" value="1"/>
</dbReference>
<dbReference type="EMBL" id="LT991976">
    <property type="protein sequence ID" value="SPK73707.1"/>
    <property type="molecule type" value="Genomic_DNA"/>
</dbReference>
<evidence type="ECO:0000313" key="2">
    <source>
        <dbReference type="EMBL" id="SPK73707.1"/>
    </source>
</evidence>
<protein>
    <submittedName>
        <fullName evidence="2">Phage terminase, small subunit, P27 family</fullName>
    </submittedName>
</protein>
<accession>A0A375IGJ7</accession>
<feature type="region of interest" description="Disordered" evidence="1">
    <location>
        <begin position="1"/>
        <end position="37"/>
    </location>
</feature>
<gene>
    <name evidence="2" type="ORF">CT19425_110244</name>
</gene>
<name>A0A375IGJ7_9BURK</name>
<dbReference type="Proteomes" id="UP000255505">
    <property type="component" value="Chromosome I"/>
</dbReference>
<evidence type="ECO:0000256" key="1">
    <source>
        <dbReference type="SAM" id="MobiDB-lite"/>
    </source>
</evidence>